<organism evidence="1 2">
    <name type="scientific">Pluteus cervinus</name>
    <dbReference type="NCBI Taxonomy" id="181527"/>
    <lineage>
        <taxon>Eukaryota</taxon>
        <taxon>Fungi</taxon>
        <taxon>Dikarya</taxon>
        <taxon>Basidiomycota</taxon>
        <taxon>Agaricomycotina</taxon>
        <taxon>Agaricomycetes</taxon>
        <taxon>Agaricomycetidae</taxon>
        <taxon>Agaricales</taxon>
        <taxon>Pluteineae</taxon>
        <taxon>Pluteaceae</taxon>
        <taxon>Pluteus</taxon>
    </lineage>
</organism>
<protein>
    <submittedName>
        <fullName evidence="1">Uncharacterized protein</fullName>
    </submittedName>
</protein>
<accession>A0ACD3BBZ9</accession>
<keyword evidence="2" id="KW-1185">Reference proteome</keyword>
<reference evidence="1 2" key="1">
    <citation type="journal article" date="2019" name="Nat. Ecol. Evol.">
        <title>Megaphylogeny resolves global patterns of mushroom evolution.</title>
        <authorList>
            <person name="Varga T."/>
            <person name="Krizsan K."/>
            <person name="Foldi C."/>
            <person name="Dima B."/>
            <person name="Sanchez-Garcia M."/>
            <person name="Sanchez-Ramirez S."/>
            <person name="Szollosi G.J."/>
            <person name="Szarkandi J.G."/>
            <person name="Papp V."/>
            <person name="Albert L."/>
            <person name="Andreopoulos W."/>
            <person name="Angelini C."/>
            <person name="Antonin V."/>
            <person name="Barry K.W."/>
            <person name="Bougher N.L."/>
            <person name="Buchanan P."/>
            <person name="Buyck B."/>
            <person name="Bense V."/>
            <person name="Catcheside P."/>
            <person name="Chovatia M."/>
            <person name="Cooper J."/>
            <person name="Damon W."/>
            <person name="Desjardin D."/>
            <person name="Finy P."/>
            <person name="Geml J."/>
            <person name="Haridas S."/>
            <person name="Hughes K."/>
            <person name="Justo A."/>
            <person name="Karasinski D."/>
            <person name="Kautmanova I."/>
            <person name="Kiss B."/>
            <person name="Kocsube S."/>
            <person name="Kotiranta H."/>
            <person name="LaButti K.M."/>
            <person name="Lechner B.E."/>
            <person name="Liimatainen K."/>
            <person name="Lipzen A."/>
            <person name="Lukacs Z."/>
            <person name="Mihaltcheva S."/>
            <person name="Morgado L.N."/>
            <person name="Niskanen T."/>
            <person name="Noordeloos M.E."/>
            <person name="Ohm R.A."/>
            <person name="Ortiz-Santana B."/>
            <person name="Ovrebo C."/>
            <person name="Racz N."/>
            <person name="Riley R."/>
            <person name="Savchenko A."/>
            <person name="Shiryaev A."/>
            <person name="Soop K."/>
            <person name="Spirin V."/>
            <person name="Szebenyi C."/>
            <person name="Tomsovsky M."/>
            <person name="Tulloss R.E."/>
            <person name="Uehling J."/>
            <person name="Grigoriev I.V."/>
            <person name="Vagvolgyi C."/>
            <person name="Papp T."/>
            <person name="Martin F.M."/>
            <person name="Miettinen O."/>
            <person name="Hibbett D.S."/>
            <person name="Nagy L.G."/>
        </authorList>
    </citation>
    <scope>NUCLEOTIDE SEQUENCE [LARGE SCALE GENOMIC DNA]</scope>
    <source>
        <strain evidence="1 2">NL-1719</strain>
    </source>
</reference>
<evidence type="ECO:0000313" key="2">
    <source>
        <dbReference type="Proteomes" id="UP000308600"/>
    </source>
</evidence>
<dbReference type="Proteomes" id="UP000308600">
    <property type="component" value="Unassembled WGS sequence"/>
</dbReference>
<gene>
    <name evidence="1" type="ORF">BDN72DRAFT_565403</name>
</gene>
<proteinExistence type="predicted"/>
<name>A0ACD3BBZ9_9AGAR</name>
<dbReference type="EMBL" id="ML208264">
    <property type="protein sequence ID" value="TFK75244.1"/>
    <property type="molecule type" value="Genomic_DNA"/>
</dbReference>
<evidence type="ECO:0000313" key="1">
    <source>
        <dbReference type="EMBL" id="TFK75244.1"/>
    </source>
</evidence>
<sequence length="84" mass="9457">MSLIYQTCLHLHGHFDPSPGSSLAIFWVEAFIHSSPIVIFLVSSWRCWQGVGLRSTVSNPPLTFLFLRKLISTYPGLFVVLPII</sequence>